<dbReference type="Proteomes" id="UP000191285">
    <property type="component" value="Unassembled WGS sequence"/>
</dbReference>
<protein>
    <submittedName>
        <fullName evidence="1">Uncharacterized protein</fullName>
    </submittedName>
</protein>
<evidence type="ECO:0000313" key="1">
    <source>
        <dbReference type="EMBL" id="OQE22425.1"/>
    </source>
</evidence>
<gene>
    <name evidence="1" type="ORF">PENSTE_c010G09877</name>
</gene>
<evidence type="ECO:0000313" key="2">
    <source>
        <dbReference type="Proteomes" id="UP000191285"/>
    </source>
</evidence>
<name>A0A1V6T7V2_9EURO</name>
<dbReference type="EMBL" id="MLKD01000010">
    <property type="protein sequence ID" value="OQE22425.1"/>
    <property type="molecule type" value="Genomic_DNA"/>
</dbReference>
<keyword evidence="2" id="KW-1185">Reference proteome</keyword>
<accession>A0A1V6T7V2</accession>
<dbReference type="AlphaFoldDB" id="A0A1V6T7V2"/>
<reference evidence="2" key="1">
    <citation type="journal article" date="2017" name="Nat. Microbiol.">
        <title>Global analysis of biosynthetic gene clusters reveals vast potential of secondary metabolite production in Penicillium species.</title>
        <authorList>
            <person name="Nielsen J.C."/>
            <person name="Grijseels S."/>
            <person name="Prigent S."/>
            <person name="Ji B."/>
            <person name="Dainat J."/>
            <person name="Nielsen K.F."/>
            <person name="Frisvad J.C."/>
            <person name="Workman M."/>
            <person name="Nielsen J."/>
        </authorList>
    </citation>
    <scope>NUCLEOTIDE SEQUENCE [LARGE SCALE GENOMIC DNA]</scope>
    <source>
        <strain evidence="2">IBT 24891</strain>
    </source>
</reference>
<comment type="caution">
    <text evidence="1">The sequence shown here is derived from an EMBL/GenBank/DDBJ whole genome shotgun (WGS) entry which is preliminary data.</text>
</comment>
<sequence>MASTPQDCTEPAWSISGIETPATTINFGDNKTRWHEWDRHSMTPPSNQSIGLLRGYLNLDHVTGIGRLEKREHYRHWKNEIIVVLVSKSLLAVIDRNIPRPPLGFDDATIRWQDVSKEVAAWLLRHLSQSMFERIKYTKQRIVFADDVWSIIEEVNKDQGVYYHFDLVRKLMDAKITDYPNALWSQRLEEYMDEVTTIVNDFVEHRINLDPYVIILLVLGELKRQFALEVDFVMRGLYSAQKRTADYTMMDLQNIISDIRVGLKDMKCP</sequence>
<organism evidence="1 2">
    <name type="scientific">Penicillium steckii</name>
    <dbReference type="NCBI Taxonomy" id="303698"/>
    <lineage>
        <taxon>Eukaryota</taxon>
        <taxon>Fungi</taxon>
        <taxon>Dikarya</taxon>
        <taxon>Ascomycota</taxon>
        <taxon>Pezizomycotina</taxon>
        <taxon>Eurotiomycetes</taxon>
        <taxon>Eurotiomycetidae</taxon>
        <taxon>Eurotiales</taxon>
        <taxon>Aspergillaceae</taxon>
        <taxon>Penicillium</taxon>
    </lineage>
</organism>
<proteinExistence type="predicted"/>